<protein>
    <recommendedName>
        <fullName evidence="9">Innexin</fullName>
    </recommendedName>
</protein>
<accession>A0A1S3K2P6</accession>
<keyword evidence="8 9" id="KW-0407">Ion channel</keyword>
<evidence type="ECO:0000256" key="5">
    <source>
        <dbReference type="ARBA" id="ARBA00022989"/>
    </source>
</evidence>
<dbReference type="RefSeq" id="XP_013416792.1">
    <property type="nucleotide sequence ID" value="XM_013561338.1"/>
</dbReference>
<dbReference type="OrthoDB" id="5867527at2759"/>
<feature type="transmembrane region" description="Helical" evidence="9">
    <location>
        <begin position="104"/>
        <end position="126"/>
    </location>
</feature>
<dbReference type="KEGG" id="lak:106178230"/>
<evidence type="ECO:0000256" key="7">
    <source>
        <dbReference type="ARBA" id="ARBA00023136"/>
    </source>
</evidence>
<keyword evidence="6 9" id="KW-0406">Ion transport</keyword>
<dbReference type="InterPro" id="IPR000990">
    <property type="entry name" value="Innexin"/>
</dbReference>
<dbReference type="Proteomes" id="UP000085678">
    <property type="component" value="Unplaced"/>
</dbReference>
<dbReference type="GO" id="GO:0005921">
    <property type="term" value="C:gap junction"/>
    <property type="evidence" value="ECO:0007669"/>
    <property type="project" value="UniProtKB-UniRule"/>
</dbReference>
<keyword evidence="4 9" id="KW-0812">Transmembrane</keyword>
<reference evidence="11" key="1">
    <citation type="submission" date="2025-08" db="UniProtKB">
        <authorList>
            <consortium name="RefSeq"/>
        </authorList>
    </citation>
    <scope>IDENTIFICATION</scope>
    <source>
        <tissue evidence="11">Gonads</tissue>
    </source>
</reference>
<evidence type="ECO:0000256" key="4">
    <source>
        <dbReference type="ARBA" id="ARBA00022692"/>
    </source>
</evidence>
<feature type="transmembrane region" description="Helical" evidence="9">
    <location>
        <begin position="284"/>
        <end position="307"/>
    </location>
</feature>
<comment type="function">
    <text evidence="9">Structural component of the gap junctions.</text>
</comment>
<dbReference type="AlphaFoldDB" id="A0A1S3K2P6"/>
<sequence length="407" mass="47704">MDFFALFGGQHGSSLWKKLRFDDDFCDYLNSRYTALILLTMAVLVSARQYVGDPINCWTPNEFNDQWIKYTDDYCWLQNSYFLPFNENIPEVDAPRPLIAYYQWVPFILLLQAFLFYLPTVVWRLLSDTAGVNIHSMTKMINSKDYLNPEKRSTTVKFLVRNMDKYFTIKNHFNGKHGKKGTSTCCFIGKRHGNFLAVLNLVCKVLYVTNAVGQIFLLNAFLGTAFHVYGFDVIDDFIHNRDWTVNGRFPRVTLCDFKVRRLGHNVQRYTVQCVLPVNMFNEKIFMFLWFWFVIVSAATTLGFFAWLSDLLPSRRRHFIRKHLKVTGSLSPADADLCNEFVHDYLYLDGVFTLRLIGRNSNTIILAEFISQLWYYYRKKYKGIPLIPKDSDEELEETENDKKESLTV</sequence>
<evidence type="ECO:0000256" key="6">
    <source>
        <dbReference type="ARBA" id="ARBA00023065"/>
    </source>
</evidence>
<organism evidence="10 11">
    <name type="scientific">Lingula anatina</name>
    <name type="common">Brachiopod</name>
    <name type="synonym">Lingula unguis</name>
    <dbReference type="NCBI Taxonomy" id="7574"/>
    <lineage>
        <taxon>Eukaryota</taxon>
        <taxon>Metazoa</taxon>
        <taxon>Spiralia</taxon>
        <taxon>Lophotrochozoa</taxon>
        <taxon>Brachiopoda</taxon>
        <taxon>Linguliformea</taxon>
        <taxon>Lingulata</taxon>
        <taxon>Lingulida</taxon>
        <taxon>Linguloidea</taxon>
        <taxon>Lingulidae</taxon>
        <taxon>Lingula</taxon>
    </lineage>
</organism>
<keyword evidence="10" id="KW-1185">Reference proteome</keyword>
<proteinExistence type="inferred from homology"/>
<name>A0A1S3K2P6_LINAN</name>
<dbReference type="FunCoup" id="A0A1S3K2P6">
    <property type="interactions" value="124"/>
</dbReference>
<keyword evidence="2 9" id="KW-0813">Transport</keyword>
<keyword evidence="3" id="KW-1003">Cell membrane</keyword>
<evidence type="ECO:0000256" key="1">
    <source>
        <dbReference type="ARBA" id="ARBA00004651"/>
    </source>
</evidence>
<evidence type="ECO:0000256" key="9">
    <source>
        <dbReference type="RuleBase" id="RU010713"/>
    </source>
</evidence>
<dbReference type="Pfam" id="PF00876">
    <property type="entry name" value="Innexin"/>
    <property type="match status" value="1"/>
</dbReference>
<dbReference type="GO" id="GO:0005886">
    <property type="term" value="C:plasma membrane"/>
    <property type="evidence" value="ECO:0007669"/>
    <property type="project" value="UniProtKB-SubCell"/>
</dbReference>
<evidence type="ECO:0000256" key="3">
    <source>
        <dbReference type="ARBA" id="ARBA00022475"/>
    </source>
</evidence>
<dbReference type="PANTHER" id="PTHR11893">
    <property type="entry name" value="INNEXIN"/>
    <property type="match status" value="1"/>
</dbReference>
<comment type="caution">
    <text evidence="9">Lacks conserved residue(s) required for the propagation of feature annotation.</text>
</comment>
<dbReference type="PROSITE" id="PS51013">
    <property type="entry name" value="PANNEXIN"/>
    <property type="match status" value="1"/>
</dbReference>
<dbReference type="InParanoid" id="A0A1S3K2P6"/>
<evidence type="ECO:0000313" key="11">
    <source>
        <dbReference type="RefSeq" id="XP_013416792.1"/>
    </source>
</evidence>
<dbReference type="PRINTS" id="PR01262">
    <property type="entry name" value="INNEXIN"/>
</dbReference>
<gene>
    <name evidence="11" type="primary">LOC106178230</name>
    <name evidence="9" type="synonym">inx</name>
</gene>
<keyword evidence="7 9" id="KW-0472">Membrane</keyword>
<dbReference type="PANTHER" id="PTHR11893:SF36">
    <property type="entry name" value="INNEXIN-5"/>
    <property type="match status" value="1"/>
</dbReference>
<feature type="transmembrane region" description="Helical" evidence="9">
    <location>
        <begin position="197"/>
        <end position="222"/>
    </location>
</feature>
<dbReference type="OMA" id="CQFFKFG"/>
<evidence type="ECO:0000256" key="2">
    <source>
        <dbReference type="ARBA" id="ARBA00022448"/>
    </source>
</evidence>
<evidence type="ECO:0000256" key="8">
    <source>
        <dbReference type="ARBA" id="ARBA00023303"/>
    </source>
</evidence>
<dbReference type="GO" id="GO:0034220">
    <property type="term" value="P:monoatomic ion transmembrane transport"/>
    <property type="evidence" value="ECO:0007669"/>
    <property type="project" value="UniProtKB-KW"/>
</dbReference>
<comment type="similarity">
    <text evidence="9">Belongs to the pannexin family.</text>
</comment>
<dbReference type="GeneID" id="106178230"/>
<comment type="subcellular location">
    <subcellularLocation>
        <location evidence="1 9">Cell membrane</location>
        <topology evidence="1 9">Multi-pass membrane protein</topology>
    </subcellularLocation>
</comment>
<keyword evidence="5 9" id="KW-1133">Transmembrane helix</keyword>
<evidence type="ECO:0000313" key="10">
    <source>
        <dbReference type="Proteomes" id="UP000085678"/>
    </source>
</evidence>